<dbReference type="AlphaFoldDB" id="W4G172"/>
<feature type="compositionally biased region" description="Polar residues" evidence="1">
    <location>
        <begin position="371"/>
        <end position="384"/>
    </location>
</feature>
<feature type="region of interest" description="Disordered" evidence="1">
    <location>
        <begin position="337"/>
        <end position="389"/>
    </location>
</feature>
<evidence type="ECO:0000313" key="2">
    <source>
        <dbReference type="EMBL" id="ETV72789.1"/>
    </source>
</evidence>
<accession>W4G172</accession>
<protein>
    <submittedName>
        <fullName evidence="2">Uncharacterized protein</fullName>
    </submittedName>
</protein>
<feature type="region of interest" description="Disordered" evidence="1">
    <location>
        <begin position="589"/>
        <end position="618"/>
    </location>
</feature>
<dbReference type="OrthoDB" id="77217at2759"/>
<sequence>MSAVVGSRIDSLILTANRSLQPSALHALTIDDILMQEHELPPLGSDLHGFESVAKYVLAYDHVTYADNDEKSKWTAVRYMALRHMMVECDRVQNTAYHQECVRKVLDWFDDSGRDHLQADVATSLAHVSPIKPPRKQSGDMFRPPTTSQPPSVSEQLEKFKQRDLRTSHIHRIAELRDRGFAVASPRELQLSPEEDNNNQTEATLLRPAHLANAADRRVHAQYQYHTPETDAEHELNQLWLLQRQEDATNKVKHDEVESVLHKWSRGRSREEAEFLRKQESTRMMAHKQHPNLPLHVTIAEDTTNQDEYSLDPTASSISQLKHSAAPVVIKKKPSATGMRYRNPLPPNYRPSPTAISTPIANNATPPPSLNPKSPSMSRNNSAMSLGEPSVAAAKDKDNKYMPFTASYTSVVAPDAKQAQLQRMTSKRKVKKATDLRGMLPTHSDPASMRDPELKLFHEASMERQCITGRGATGGGGGAAASRGALVGHHQLVQQQTTRTLVHASSAVDVKRPMGLAAGTSSLRVQQSDELDNIRAAFERHNLTYNPAIFERAILIPEDKSSSECAKHLPIAGSKLLENPLLATKLKLMKGLDGSGKKRKTKKGAKKGGKKSKKKKAK</sequence>
<organism evidence="2">
    <name type="scientific">Aphanomyces astaci</name>
    <name type="common">Crayfish plague agent</name>
    <dbReference type="NCBI Taxonomy" id="112090"/>
    <lineage>
        <taxon>Eukaryota</taxon>
        <taxon>Sar</taxon>
        <taxon>Stramenopiles</taxon>
        <taxon>Oomycota</taxon>
        <taxon>Saprolegniomycetes</taxon>
        <taxon>Saprolegniales</taxon>
        <taxon>Verrucalvaceae</taxon>
        <taxon>Aphanomyces</taxon>
    </lineage>
</organism>
<reference evidence="2" key="1">
    <citation type="submission" date="2013-12" db="EMBL/GenBank/DDBJ databases">
        <title>The Genome Sequence of Aphanomyces astaci APO3.</title>
        <authorList>
            <consortium name="The Broad Institute Genomics Platform"/>
            <person name="Russ C."/>
            <person name="Tyler B."/>
            <person name="van West P."/>
            <person name="Dieguez-Uribeondo J."/>
            <person name="Young S.K."/>
            <person name="Zeng Q."/>
            <person name="Gargeya S."/>
            <person name="Fitzgerald M."/>
            <person name="Abouelleil A."/>
            <person name="Alvarado L."/>
            <person name="Chapman S.B."/>
            <person name="Gainer-Dewar J."/>
            <person name="Goldberg J."/>
            <person name="Griggs A."/>
            <person name="Gujja S."/>
            <person name="Hansen M."/>
            <person name="Howarth C."/>
            <person name="Imamovic A."/>
            <person name="Ireland A."/>
            <person name="Larimer J."/>
            <person name="McCowan C."/>
            <person name="Murphy C."/>
            <person name="Pearson M."/>
            <person name="Poon T.W."/>
            <person name="Priest M."/>
            <person name="Roberts A."/>
            <person name="Saif S."/>
            <person name="Shea T."/>
            <person name="Sykes S."/>
            <person name="Wortman J."/>
            <person name="Nusbaum C."/>
            <person name="Birren B."/>
        </authorList>
    </citation>
    <scope>NUCLEOTIDE SEQUENCE [LARGE SCALE GENOMIC DNA]</scope>
    <source>
        <strain evidence="2">APO3</strain>
    </source>
</reference>
<dbReference type="VEuPathDB" id="FungiDB:H257_12154"/>
<dbReference type="EMBL" id="KI913152">
    <property type="protein sequence ID" value="ETV72789.1"/>
    <property type="molecule type" value="Genomic_DNA"/>
</dbReference>
<dbReference type="GeneID" id="20814150"/>
<feature type="compositionally biased region" description="Polar residues" evidence="1">
    <location>
        <begin position="354"/>
        <end position="364"/>
    </location>
</feature>
<gene>
    <name evidence="2" type="ORF">H257_12154</name>
</gene>
<dbReference type="RefSeq" id="XP_009837575.1">
    <property type="nucleotide sequence ID" value="XM_009839273.1"/>
</dbReference>
<feature type="compositionally biased region" description="Basic residues" evidence="1">
    <location>
        <begin position="597"/>
        <end position="618"/>
    </location>
</feature>
<name>W4G172_APHAT</name>
<feature type="region of interest" description="Disordered" evidence="1">
    <location>
        <begin position="129"/>
        <end position="155"/>
    </location>
</feature>
<proteinExistence type="predicted"/>
<evidence type="ECO:0000256" key="1">
    <source>
        <dbReference type="SAM" id="MobiDB-lite"/>
    </source>
</evidence>
<feature type="compositionally biased region" description="Polar residues" evidence="1">
    <location>
        <begin position="145"/>
        <end position="155"/>
    </location>
</feature>